<dbReference type="EMBL" id="JAOZYT010000042">
    <property type="protein sequence ID" value="MCW0524124.1"/>
    <property type="molecule type" value="Genomic_DNA"/>
</dbReference>
<sequence>MAKKITKKAINIMKIDVISQKLEILEHRLTMRMTKGNKASMFLHIKSLKENLEELKNRL</sequence>
<dbReference type="AlphaFoldDB" id="A0AAP3EWM0"/>
<organism evidence="1 2">
    <name type="scientific">Riemerella anatipestifer</name>
    <name type="common">Moraxella anatipestifer</name>
    <dbReference type="NCBI Taxonomy" id="34085"/>
    <lineage>
        <taxon>Bacteria</taxon>
        <taxon>Pseudomonadati</taxon>
        <taxon>Bacteroidota</taxon>
        <taxon>Flavobacteriia</taxon>
        <taxon>Flavobacteriales</taxon>
        <taxon>Weeksellaceae</taxon>
        <taxon>Riemerella</taxon>
    </lineage>
</organism>
<accession>A0AAP3EWM0</accession>
<protein>
    <submittedName>
        <fullName evidence="1">Uncharacterized protein</fullName>
    </submittedName>
</protein>
<reference evidence="1" key="1">
    <citation type="submission" date="2022-10" db="EMBL/GenBank/DDBJ databases">
        <title>Sifting through the core-genome to identify putative cross-protective antigens against Riemerella anatipestifer.</title>
        <authorList>
            <person name="Zheng X."/>
            <person name="Zhang W."/>
        </authorList>
    </citation>
    <scope>NUCLEOTIDE SEQUENCE</scope>
    <source>
        <strain evidence="1">ZWRA178</strain>
    </source>
</reference>
<comment type="caution">
    <text evidence="1">The sequence shown here is derived from an EMBL/GenBank/DDBJ whole genome shotgun (WGS) entry which is preliminary data.</text>
</comment>
<evidence type="ECO:0000313" key="1">
    <source>
        <dbReference type="EMBL" id="MCW0524124.1"/>
    </source>
</evidence>
<proteinExistence type="predicted"/>
<evidence type="ECO:0000313" key="2">
    <source>
        <dbReference type="Proteomes" id="UP001207440"/>
    </source>
</evidence>
<dbReference type="Proteomes" id="UP001207440">
    <property type="component" value="Unassembled WGS sequence"/>
</dbReference>
<name>A0AAP3EWM0_RIEAN</name>
<gene>
    <name evidence="1" type="ORF">OKE68_07340</name>
</gene>
<dbReference type="RefSeq" id="WP_064969408.1">
    <property type="nucleotide sequence ID" value="NZ_CP029760.1"/>
</dbReference>